<dbReference type="KEGG" id="thes:FHQ07_02065"/>
<sequence length="103" mass="11777">MNPRTDSPSCDRCDAVCCRLTVVLMAEDDVPPRFTAFNEHGVEVMARDEDGWCVAIDQGRMCCSIYQQRPAICRKFEMGGRYCREVRADYADRNARGIPLTMY</sequence>
<evidence type="ECO:0000313" key="1">
    <source>
        <dbReference type="EMBL" id="QDA56186.1"/>
    </source>
</evidence>
<accession>A0A5B7ZP23</accession>
<keyword evidence="2" id="KW-1185">Reference proteome</keyword>
<dbReference type="OrthoDB" id="71604at2"/>
<dbReference type="EMBL" id="CP040871">
    <property type="protein sequence ID" value="QDA56186.1"/>
    <property type="molecule type" value="Genomic_DNA"/>
</dbReference>
<protein>
    <submittedName>
        <fullName evidence="1">YkgJ family cysteine cluster protein</fullName>
    </submittedName>
</protein>
<dbReference type="InterPro" id="IPR005358">
    <property type="entry name" value="Puta_zinc/iron-chelating_dom"/>
</dbReference>
<reference evidence="1 2" key="1">
    <citation type="submission" date="2019-06" db="EMBL/GenBank/DDBJ databases">
        <title>Thermomonas aquatica sp. nov., isolated from an industrial wastewater treatment plant.</title>
        <authorList>
            <person name="Jeon J.H."/>
            <person name="Park D.-S."/>
        </authorList>
    </citation>
    <scope>NUCLEOTIDE SEQUENCE [LARGE SCALE GENOMIC DNA]</scope>
    <source>
        <strain evidence="1 2">SY21</strain>
    </source>
</reference>
<name>A0A5B7ZP23_9GAMM</name>
<organism evidence="1 2">
    <name type="scientific">Thermomonas aquatica</name>
    <dbReference type="NCBI Taxonomy" id="2202149"/>
    <lineage>
        <taxon>Bacteria</taxon>
        <taxon>Pseudomonadati</taxon>
        <taxon>Pseudomonadota</taxon>
        <taxon>Gammaproteobacteria</taxon>
        <taxon>Lysobacterales</taxon>
        <taxon>Lysobacteraceae</taxon>
        <taxon>Thermomonas</taxon>
    </lineage>
</organism>
<evidence type="ECO:0000313" key="2">
    <source>
        <dbReference type="Proteomes" id="UP000308149"/>
    </source>
</evidence>
<dbReference type="AlphaFoldDB" id="A0A5B7ZP23"/>
<dbReference type="Proteomes" id="UP000308149">
    <property type="component" value="Chromosome"/>
</dbReference>
<dbReference type="Pfam" id="PF03692">
    <property type="entry name" value="CxxCxxCC"/>
    <property type="match status" value="1"/>
</dbReference>
<dbReference type="RefSeq" id="WP_139715114.1">
    <property type="nucleotide sequence ID" value="NZ_CP040871.1"/>
</dbReference>
<proteinExistence type="predicted"/>
<gene>
    <name evidence="1" type="ORF">FHQ07_02065</name>
</gene>